<dbReference type="PRINTS" id="PR00420">
    <property type="entry name" value="RNGMNOXGNASE"/>
</dbReference>
<proteinExistence type="predicted"/>
<evidence type="ECO:0000313" key="4">
    <source>
        <dbReference type="Proteomes" id="UP001549320"/>
    </source>
</evidence>
<feature type="domain" description="FAD-binding" evidence="2">
    <location>
        <begin position="7"/>
        <end position="349"/>
    </location>
</feature>
<keyword evidence="4" id="KW-1185">Reference proteome</keyword>
<dbReference type="PANTHER" id="PTHR43476">
    <property type="entry name" value="3-(3-HYDROXY-PHENYL)PROPIONATE/3-HYDROXYCINNAMIC ACID HYDROXYLASE"/>
    <property type="match status" value="1"/>
</dbReference>
<sequence>MTALTEWDVVIAGAGPCGLTLANHLGMLGIRTLVLETLPALIDYPRGVGLDDESLRSFQAIQLTDSVRRHSVPNQAMRFIDRRGRVLVSINPQAQPFGWPRRSGFIQPLIDRELAFGLDRFPHVQLSLGHGVEGVVDNGDHVRIKVQSKSSQDSPAESTREITARFLVGCDGGRSAVRGMLAIPFDGKSESTKWLVIDIANDPIGTPNVSLVLRDDFPYVEIALPHGIRRFEFLVPTNADERTYEETHTIRELLKRVLPAHVNPDIIRHRVYTHHARIAPSFRRGNVFLAGDAAHLMPVWQGQGFNTGIRDATNLAWKLALAVQGRSGERLLDTYTEERHAHAAAMIDLSVLVGRIFVPGNALLRTLRNVAAPWISRIPSLRNYIAEMRFKPMPFFRSGAIVHAASPDPKGLVGKMMPQPWISDASGQSLRLDDAIGLRFALVSWSVNVDRWLGLRARRILKTLDTLSIVVRPPCQLIDREPPQDGIVVTDRDDELRRWFDIAAGSVVVLRPDRIVAAVCMPCDLDTTLDALARAMDLVQSEDPASSIYKAEIKPSNPTAVCPASRPATQGVAA</sequence>
<dbReference type="InterPro" id="IPR036188">
    <property type="entry name" value="FAD/NAD-bd_sf"/>
</dbReference>
<dbReference type="RefSeq" id="WP_354448555.1">
    <property type="nucleotide sequence ID" value="NZ_JBEPSH010000013.1"/>
</dbReference>
<reference evidence="3 4" key="1">
    <citation type="submission" date="2024-06" db="EMBL/GenBank/DDBJ databases">
        <title>Sorghum-associated microbial communities from plants grown in Nebraska, USA.</title>
        <authorList>
            <person name="Schachtman D."/>
        </authorList>
    </citation>
    <scope>NUCLEOTIDE SEQUENCE [LARGE SCALE GENOMIC DNA]</scope>
    <source>
        <strain evidence="3 4">2709</strain>
    </source>
</reference>
<dbReference type="GO" id="GO:0008688">
    <property type="term" value="F:3-(3-hydroxyphenyl)propionate hydroxylase activity"/>
    <property type="evidence" value="ECO:0007669"/>
    <property type="project" value="UniProtKB-EC"/>
</dbReference>
<gene>
    <name evidence="3" type="ORF">ABIE13_005117</name>
</gene>
<dbReference type="Gene3D" id="3.40.30.120">
    <property type="match status" value="1"/>
</dbReference>
<dbReference type="Pfam" id="PF01494">
    <property type="entry name" value="FAD_binding_3"/>
    <property type="match status" value="1"/>
</dbReference>
<dbReference type="PANTHER" id="PTHR43476:SF3">
    <property type="entry name" value="FAD-BINDING MONOOXYGENASE"/>
    <property type="match status" value="1"/>
</dbReference>
<accession>A0ABV2QG28</accession>
<protein>
    <submittedName>
        <fullName evidence="3">3-(3-hydroxy-phenyl)propionate hydroxylase</fullName>
        <ecNumber evidence="3">1.14.13.127</ecNumber>
    </submittedName>
</protein>
<dbReference type="Proteomes" id="UP001549320">
    <property type="component" value="Unassembled WGS sequence"/>
</dbReference>
<organism evidence="3 4">
    <name type="scientific">Ottowia thiooxydans</name>
    <dbReference type="NCBI Taxonomy" id="219182"/>
    <lineage>
        <taxon>Bacteria</taxon>
        <taxon>Pseudomonadati</taxon>
        <taxon>Pseudomonadota</taxon>
        <taxon>Betaproteobacteria</taxon>
        <taxon>Burkholderiales</taxon>
        <taxon>Comamonadaceae</taxon>
        <taxon>Ottowia</taxon>
    </lineage>
</organism>
<evidence type="ECO:0000256" key="1">
    <source>
        <dbReference type="ARBA" id="ARBA00023002"/>
    </source>
</evidence>
<keyword evidence="1 3" id="KW-0560">Oxidoreductase</keyword>
<name>A0ABV2QG28_9BURK</name>
<evidence type="ECO:0000313" key="3">
    <source>
        <dbReference type="EMBL" id="MET4579979.1"/>
    </source>
</evidence>
<dbReference type="EMBL" id="JBEPSH010000013">
    <property type="protein sequence ID" value="MET4579979.1"/>
    <property type="molecule type" value="Genomic_DNA"/>
</dbReference>
<comment type="caution">
    <text evidence="3">The sequence shown here is derived from an EMBL/GenBank/DDBJ whole genome shotgun (WGS) entry which is preliminary data.</text>
</comment>
<dbReference type="InterPro" id="IPR050631">
    <property type="entry name" value="PheA/TfdB_FAD_monoxygenase"/>
</dbReference>
<dbReference type="SUPFAM" id="SSF51905">
    <property type="entry name" value="FAD/NAD(P)-binding domain"/>
    <property type="match status" value="1"/>
</dbReference>
<dbReference type="EC" id="1.14.13.127" evidence="3"/>
<evidence type="ECO:0000259" key="2">
    <source>
        <dbReference type="Pfam" id="PF01494"/>
    </source>
</evidence>
<dbReference type="Gene3D" id="3.30.70.2450">
    <property type="match status" value="1"/>
</dbReference>
<dbReference type="Gene3D" id="3.50.50.60">
    <property type="entry name" value="FAD/NAD(P)-binding domain"/>
    <property type="match status" value="1"/>
</dbReference>
<dbReference type="InterPro" id="IPR002938">
    <property type="entry name" value="FAD-bd"/>
</dbReference>